<feature type="coiled-coil region" evidence="1">
    <location>
        <begin position="190"/>
        <end position="284"/>
    </location>
</feature>
<feature type="compositionally biased region" description="Basic and acidic residues" evidence="2">
    <location>
        <begin position="374"/>
        <end position="387"/>
    </location>
</feature>
<dbReference type="AlphaFoldDB" id="T0KJN3"/>
<protein>
    <submittedName>
        <fullName evidence="3">Uncharacterized protein</fullName>
    </submittedName>
</protein>
<dbReference type="EMBL" id="AMYD01001489">
    <property type="protein sequence ID" value="EQB52933.1"/>
    <property type="molecule type" value="Genomic_DNA"/>
</dbReference>
<organism evidence="3 4">
    <name type="scientific">Colletotrichum gloeosporioides (strain Cg-14)</name>
    <name type="common">Anthracnose fungus</name>
    <name type="synonym">Glomerella cingulata</name>
    <dbReference type="NCBI Taxonomy" id="1237896"/>
    <lineage>
        <taxon>Eukaryota</taxon>
        <taxon>Fungi</taxon>
        <taxon>Dikarya</taxon>
        <taxon>Ascomycota</taxon>
        <taxon>Pezizomycotina</taxon>
        <taxon>Sordariomycetes</taxon>
        <taxon>Hypocreomycetidae</taxon>
        <taxon>Glomerellales</taxon>
        <taxon>Glomerellaceae</taxon>
        <taxon>Colletotrichum</taxon>
        <taxon>Colletotrichum gloeosporioides species complex</taxon>
    </lineage>
</organism>
<name>T0KJN3_COLGC</name>
<dbReference type="HOGENOM" id="CLU_577468_0_0_1"/>
<dbReference type="OrthoDB" id="4848078at2759"/>
<sequence length="548" mass="62643">MPCELCTGTWERWSTVFNHFNDEAELPILDREYPFHDKVAFEKCLTWGDVISEDVEYHSVIIHLVEISSRKFDIIAFSVMRQTRNGRLLGGEVVTELPSNQPKFFNYDESIPGMGIVRFDEKGKVIRTFIKPGWLVPYVSGSNAKANANKSEETIIQIAKERALWMQQNASSLEAVSQFGNEVETHQARHREHDEALNSSKKEINELKEMLKAREDEIKTMKQSHSQVKTQLESENQRLQTSNAKLQQDFDVLRRRAQDAEEGLKRLTAQLSDAKTEMQLARDCIGQVNKIRGATYEQLEKERNEFKKFCLITGGEVAEKDSQILNLQQQPTRLQEQPPKPKQRLIIKRPIPSLPRLSKEESKSDGALDSTDTSDARVKGSKNDREAMSGLKGELEEIENALLHKSDKIVQLEKQLAQYLGIIKNNAYTAMQSSDKHHQLVHLEKELETTRQELKSKTDELASATEKHAQELKEAGGTEGKCACKDKEAYLDSVEGHVESLRGAMEEVLSKDKEHRENMRGTMEIALRRVSTFQGRKRRRTEGGDFEY</sequence>
<feature type="region of interest" description="Disordered" evidence="2">
    <location>
        <begin position="329"/>
        <end position="388"/>
    </location>
</feature>
<evidence type="ECO:0000256" key="2">
    <source>
        <dbReference type="SAM" id="MobiDB-lite"/>
    </source>
</evidence>
<dbReference type="Proteomes" id="UP000015530">
    <property type="component" value="Unassembled WGS sequence"/>
</dbReference>
<evidence type="ECO:0000256" key="1">
    <source>
        <dbReference type="SAM" id="Coils"/>
    </source>
</evidence>
<feature type="coiled-coil region" evidence="1">
    <location>
        <begin position="440"/>
        <end position="474"/>
    </location>
</feature>
<evidence type="ECO:0000313" key="3">
    <source>
        <dbReference type="EMBL" id="EQB52933.1"/>
    </source>
</evidence>
<comment type="caution">
    <text evidence="3">The sequence shown here is derived from an EMBL/GenBank/DDBJ whole genome shotgun (WGS) entry which is preliminary data.</text>
</comment>
<proteinExistence type="predicted"/>
<gene>
    <name evidence="3" type="ORF">CGLO_07403</name>
</gene>
<feature type="compositionally biased region" description="Basic and acidic residues" evidence="2">
    <location>
        <begin position="357"/>
        <end position="366"/>
    </location>
</feature>
<accession>T0KJN3</accession>
<evidence type="ECO:0000313" key="4">
    <source>
        <dbReference type="Proteomes" id="UP000015530"/>
    </source>
</evidence>
<reference evidence="4" key="1">
    <citation type="journal article" date="2013" name="Mol. Plant Microbe Interact.">
        <title>Global aspects of pacC regulation of pathogenicity genes in Colletotrichum gloeosporioides as revealed by transcriptome analysis.</title>
        <authorList>
            <person name="Alkan N."/>
            <person name="Meng X."/>
            <person name="Friedlander G."/>
            <person name="Reuveni E."/>
            <person name="Sukno S."/>
            <person name="Sherman A."/>
            <person name="Thon M."/>
            <person name="Fluhr R."/>
            <person name="Prusky D."/>
        </authorList>
    </citation>
    <scope>NUCLEOTIDE SEQUENCE [LARGE SCALE GENOMIC DNA]</scope>
    <source>
        <strain evidence="4">Cg-14</strain>
    </source>
</reference>
<keyword evidence="1" id="KW-0175">Coiled coil</keyword>